<evidence type="ECO:0000313" key="6">
    <source>
        <dbReference type="Proteomes" id="UP001319200"/>
    </source>
</evidence>
<dbReference type="PROSITE" id="PS00041">
    <property type="entry name" value="HTH_ARAC_FAMILY_1"/>
    <property type="match status" value="1"/>
</dbReference>
<gene>
    <name evidence="5" type="ORF">KK083_29420</name>
</gene>
<evidence type="ECO:0000259" key="4">
    <source>
        <dbReference type="PROSITE" id="PS01124"/>
    </source>
</evidence>
<dbReference type="EMBL" id="JAHESF010000055">
    <property type="protein sequence ID" value="MBT1701049.1"/>
    <property type="molecule type" value="Genomic_DNA"/>
</dbReference>
<name>A0AAP2GMA8_9BACT</name>
<comment type="caution">
    <text evidence="5">The sequence shown here is derived from an EMBL/GenBank/DDBJ whole genome shotgun (WGS) entry which is preliminary data.</text>
</comment>
<dbReference type="PROSITE" id="PS01124">
    <property type="entry name" value="HTH_ARAC_FAMILY_2"/>
    <property type="match status" value="1"/>
</dbReference>
<reference evidence="5 6" key="1">
    <citation type="submission" date="2021-05" db="EMBL/GenBank/DDBJ databases">
        <title>A Polyphasic approach of four new species of the genus Ohtaekwangia: Ohtaekwangia histidinii sp. nov., Ohtaekwangia cretensis sp. nov., Ohtaekwangia indiensis sp. nov., Ohtaekwangia reichenbachii sp. nov. from diverse environment.</title>
        <authorList>
            <person name="Octaviana S."/>
        </authorList>
    </citation>
    <scope>NUCLEOTIDE SEQUENCE [LARGE SCALE GENOMIC DNA]</scope>
    <source>
        <strain evidence="5 6">PWU4</strain>
    </source>
</reference>
<feature type="domain" description="HTH araC/xylS-type" evidence="4">
    <location>
        <begin position="190"/>
        <end position="288"/>
    </location>
</feature>
<dbReference type="PRINTS" id="PR00032">
    <property type="entry name" value="HTHARAC"/>
</dbReference>
<dbReference type="AlphaFoldDB" id="A0AAP2GMA8"/>
<dbReference type="InterPro" id="IPR018060">
    <property type="entry name" value="HTH_AraC"/>
</dbReference>
<dbReference type="InterPro" id="IPR053142">
    <property type="entry name" value="PchR_regulatory_protein"/>
</dbReference>
<dbReference type="PANTHER" id="PTHR47893:SF1">
    <property type="entry name" value="REGULATORY PROTEIN PCHR"/>
    <property type="match status" value="1"/>
</dbReference>
<dbReference type="InterPro" id="IPR020449">
    <property type="entry name" value="Tscrpt_reg_AraC-type_HTH"/>
</dbReference>
<keyword evidence="3" id="KW-0804">Transcription</keyword>
<sequence length="291" mass="33264">MKTVTYEFLPAKVGEIPKGRMHYVEHQLAHKSHIEFTPKQDFLGLVFNLKDKTKYLSEDETTQDLPKLHFNLIYVPQGVINLTLEKGYYGWFCVEFHVPYLRTIVERFPSLDSSLAKISSNHSVFLYDLHRPMTHSMITCVYEVVHCDFEGDSQNHYLEAKFVELMILCLSHAQDNGSPTAPSEEIEKIRAANEYIENNLAFKLEVGYLADVVGLPKRKLEEGFKQVFGTTVSDFVQGEKMKRAVILLRDTNMVVDDVASALGYHSTASFIRRFKNKFGCTPGQLRKKAGD</sequence>
<dbReference type="RefSeq" id="WP_254169736.1">
    <property type="nucleotide sequence ID" value="NZ_JAHESF010000055.1"/>
</dbReference>
<dbReference type="Gene3D" id="1.10.10.60">
    <property type="entry name" value="Homeodomain-like"/>
    <property type="match status" value="1"/>
</dbReference>
<keyword evidence="2" id="KW-0238">DNA-binding</keyword>
<dbReference type="SMART" id="SM00342">
    <property type="entry name" value="HTH_ARAC"/>
    <property type="match status" value="1"/>
</dbReference>
<organism evidence="5 6">
    <name type="scientific">Chryseosolibacter histidini</name>
    <dbReference type="NCBI Taxonomy" id="2782349"/>
    <lineage>
        <taxon>Bacteria</taxon>
        <taxon>Pseudomonadati</taxon>
        <taxon>Bacteroidota</taxon>
        <taxon>Cytophagia</taxon>
        <taxon>Cytophagales</taxon>
        <taxon>Chryseotaleaceae</taxon>
        <taxon>Chryseosolibacter</taxon>
    </lineage>
</organism>
<dbReference type="SUPFAM" id="SSF46689">
    <property type="entry name" value="Homeodomain-like"/>
    <property type="match status" value="2"/>
</dbReference>
<evidence type="ECO:0000256" key="1">
    <source>
        <dbReference type="ARBA" id="ARBA00023015"/>
    </source>
</evidence>
<dbReference type="PANTHER" id="PTHR47893">
    <property type="entry name" value="REGULATORY PROTEIN PCHR"/>
    <property type="match status" value="1"/>
</dbReference>
<protein>
    <submittedName>
        <fullName evidence="5">AraC family transcriptional regulator</fullName>
    </submittedName>
</protein>
<keyword evidence="6" id="KW-1185">Reference proteome</keyword>
<evidence type="ECO:0000313" key="5">
    <source>
        <dbReference type="EMBL" id="MBT1701049.1"/>
    </source>
</evidence>
<dbReference type="InterPro" id="IPR018062">
    <property type="entry name" value="HTH_AraC-typ_CS"/>
</dbReference>
<evidence type="ECO:0000256" key="2">
    <source>
        <dbReference type="ARBA" id="ARBA00023125"/>
    </source>
</evidence>
<dbReference type="GO" id="GO:0043565">
    <property type="term" value="F:sequence-specific DNA binding"/>
    <property type="evidence" value="ECO:0007669"/>
    <property type="project" value="InterPro"/>
</dbReference>
<accession>A0AAP2GMA8</accession>
<evidence type="ECO:0000256" key="3">
    <source>
        <dbReference type="ARBA" id="ARBA00023163"/>
    </source>
</evidence>
<dbReference type="Pfam" id="PF12833">
    <property type="entry name" value="HTH_18"/>
    <property type="match status" value="1"/>
</dbReference>
<dbReference type="Proteomes" id="UP001319200">
    <property type="component" value="Unassembled WGS sequence"/>
</dbReference>
<keyword evidence="1" id="KW-0805">Transcription regulation</keyword>
<proteinExistence type="predicted"/>
<dbReference type="GO" id="GO:0003700">
    <property type="term" value="F:DNA-binding transcription factor activity"/>
    <property type="evidence" value="ECO:0007669"/>
    <property type="project" value="InterPro"/>
</dbReference>
<dbReference type="InterPro" id="IPR009057">
    <property type="entry name" value="Homeodomain-like_sf"/>
</dbReference>